<organism evidence="3">
    <name type="scientific">Gibberella zeae (strain ATCC MYA-4620 / CBS 123657 / FGSC 9075 / NRRL 31084 / PH-1)</name>
    <name type="common">Wheat head blight fungus</name>
    <name type="synonym">Fusarium graminearum</name>
    <dbReference type="NCBI Taxonomy" id="229533"/>
    <lineage>
        <taxon>Eukaryota</taxon>
        <taxon>Fungi</taxon>
        <taxon>Dikarya</taxon>
        <taxon>Ascomycota</taxon>
        <taxon>Pezizomycotina</taxon>
        <taxon>Sordariomycetes</taxon>
        <taxon>Hypocreomycetidae</taxon>
        <taxon>Hypocreales</taxon>
        <taxon>Nectriaceae</taxon>
        <taxon>Fusarium</taxon>
    </lineage>
</organism>
<dbReference type="Proteomes" id="UP000070720">
    <property type="component" value="Chromosome 2"/>
</dbReference>
<dbReference type="EMBL" id="HG970333">
    <property type="protein sequence ID" value="CEF76525.1"/>
    <property type="molecule type" value="Genomic_DNA"/>
</dbReference>
<reference evidence="3 4" key="1">
    <citation type="journal article" date="2007" name="Science">
        <title>The Fusarium graminearum genome reveals a link between localized polymorphism and pathogen specialization.</title>
        <authorList>
            <person name="Cuomo C.A."/>
            <person name="Gueldener U."/>
            <person name="Xu J.-R."/>
            <person name="Trail F."/>
            <person name="Turgeon B.G."/>
            <person name="Di Pietro A."/>
            <person name="Walton J.D."/>
            <person name="Ma L.-J."/>
            <person name="Baker S.E."/>
            <person name="Rep M."/>
            <person name="Adam G."/>
            <person name="Antoniw J."/>
            <person name="Baldwin T."/>
            <person name="Calvo S.E."/>
            <person name="Chang Y.-L."/>
            <person name="DeCaprio D."/>
            <person name="Gale L.R."/>
            <person name="Gnerre S."/>
            <person name="Goswami R.S."/>
            <person name="Hammond-Kosack K."/>
            <person name="Harris L.J."/>
            <person name="Hilburn K."/>
            <person name="Kennell J.C."/>
            <person name="Kroken S."/>
            <person name="Magnuson J.K."/>
            <person name="Mannhaupt G."/>
            <person name="Mauceli E.W."/>
            <person name="Mewes H.-W."/>
            <person name="Mitterbauer R."/>
            <person name="Muehlbauer G."/>
            <person name="Muensterkoetter M."/>
            <person name="Nelson D."/>
            <person name="O'Donnell K."/>
            <person name="Ouellet T."/>
            <person name="Qi W."/>
            <person name="Quesneville H."/>
            <person name="Roncero M.I.G."/>
            <person name="Seong K.-Y."/>
            <person name="Tetko I.V."/>
            <person name="Urban M."/>
            <person name="Waalwijk C."/>
            <person name="Ward T.J."/>
            <person name="Yao J."/>
            <person name="Birren B.W."/>
            <person name="Kistler H.C."/>
        </authorList>
    </citation>
    <scope>NUCLEOTIDE SEQUENCE [LARGE SCALE GENOMIC DNA]</scope>
    <source>
        <strain evidence="4">ATCC MYA-4620 / CBS 123657 / FGSC 9075 / NRRL 31084 / PH-1</strain>
        <strain evidence="3">PH-1 / ATCC MYA-4620 / FGSC 9075 / NRRL 31084</strain>
    </source>
</reference>
<name>A0A0E0RZ50_GIBZE</name>
<dbReference type="eggNOG" id="ENOG502SM1S">
    <property type="taxonomic scope" value="Eukaryota"/>
</dbReference>
<dbReference type="VEuPathDB" id="FungiDB:FGRAMPH1_01G09445"/>
<protein>
    <submittedName>
        <fullName evidence="2">Chromosome 2, complete genome</fullName>
    </submittedName>
</protein>
<keyword evidence="1" id="KW-0812">Transmembrane</keyword>
<evidence type="ECO:0000313" key="2">
    <source>
        <dbReference type="EMBL" id="CEF76525.1"/>
    </source>
</evidence>
<evidence type="ECO:0000313" key="3">
    <source>
        <dbReference type="EnsemblFungi" id="CEF76525"/>
    </source>
</evidence>
<dbReference type="CDD" id="cd22997">
    <property type="entry name" value="GT_LH"/>
    <property type="match status" value="1"/>
</dbReference>
<reference evidence="3" key="5">
    <citation type="submission" date="2017-01" db="UniProtKB">
        <authorList>
            <consortium name="EnsemblFungi"/>
        </authorList>
    </citation>
    <scope>IDENTIFICATION</scope>
    <source>
        <strain evidence="3">PH-1 / ATCC MYA-4620 / FGSC 9075 / NRRL 31084</strain>
    </source>
</reference>
<reference evidence="2 4" key="4">
    <citation type="journal article" date="2015" name="BMC Genomics">
        <title>The completed genome sequence of the pathogenic ascomycete fungus Fusarium graminearum.</title>
        <authorList>
            <person name="King R."/>
            <person name="Urban M."/>
            <person name="Hammond-Kosack M.C."/>
            <person name="Hassani-Pak K."/>
            <person name="Hammond-Kosack K.E."/>
        </authorList>
    </citation>
    <scope>NUCLEOTIDE SEQUENCE [LARGE SCALE GENOMIC DNA]</scope>
    <source>
        <strain evidence="4">ATCC MYA-4620 / CBS 123657 / FGSC 9075 / NRRL 31084 / PH-1</strain>
        <strain evidence="2">PH-1</strain>
    </source>
</reference>
<reference evidence="3 4" key="2">
    <citation type="journal article" date="2010" name="Nature">
        <title>Comparative genomics reveals mobile pathogenicity chromosomes in Fusarium.</title>
        <authorList>
            <person name="Ma L.J."/>
            <person name="van der Does H.C."/>
            <person name="Borkovich K.A."/>
            <person name="Coleman J.J."/>
            <person name="Daboussi M.J."/>
            <person name="Di Pietro A."/>
            <person name="Dufresne M."/>
            <person name="Freitag M."/>
            <person name="Grabherr M."/>
            <person name="Henrissat B."/>
            <person name="Houterman P.M."/>
            <person name="Kang S."/>
            <person name="Shim W.B."/>
            <person name="Woloshuk C."/>
            <person name="Xie X."/>
            <person name="Xu J.R."/>
            <person name="Antoniw J."/>
            <person name="Baker S.E."/>
            <person name="Bluhm B.H."/>
            <person name="Breakspear A."/>
            <person name="Brown D.W."/>
            <person name="Butchko R.A."/>
            <person name="Chapman S."/>
            <person name="Coulson R."/>
            <person name="Coutinho P.M."/>
            <person name="Danchin E.G."/>
            <person name="Diener A."/>
            <person name="Gale L.R."/>
            <person name="Gardiner D.M."/>
            <person name="Goff S."/>
            <person name="Hammond-Kosack K.E."/>
            <person name="Hilburn K."/>
            <person name="Hua-Van A."/>
            <person name="Jonkers W."/>
            <person name="Kazan K."/>
            <person name="Kodira C.D."/>
            <person name="Koehrsen M."/>
            <person name="Kumar L."/>
            <person name="Lee Y.H."/>
            <person name="Li L."/>
            <person name="Manners J.M."/>
            <person name="Miranda-Saavedra D."/>
            <person name="Mukherjee M."/>
            <person name="Park G."/>
            <person name="Park J."/>
            <person name="Park S.Y."/>
            <person name="Proctor R.H."/>
            <person name="Regev A."/>
            <person name="Ruiz-Roldan M.C."/>
            <person name="Sain D."/>
            <person name="Sakthikumar S."/>
            <person name="Sykes S."/>
            <person name="Schwartz D.C."/>
            <person name="Turgeon B.G."/>
            <person name="Wapinski I."/>
            <person name="Yoder O."/>
            <person name="Young S."/>
            <person name="Zeng Q."/>
            <person name="Zhou S."/>
            <person name="Galagan J."/>
            <person name="Cuomo C.A."/>
            <person name="Kistler H.C."/>
            <person name="Rep M."/>
        </authorList>
    </citation>
    <scope>GENOME REANNOTATION</scope>
    <source>
        <strain evidence="4">ATCC MYA-4620 / CBS 123657 / FGSC 9075 / NRRL 31084 / PH-1</strain>
        <strain evidence="3">PH-1 / ATCC MYA-4620 / FGSC 9075 / NRRL 31084</strain>
    </source>
</reference>
<gene>
    <name evidence="3" type="primary">FG08239.1</name>
    <name evidence="2" type="ORF">FGRAMPH1_01T09445</name>
</gene>
<keyword evidence="4" id="KW-1185">Reference proteome</keyword>
<keyword evidence="1" id="KW-1133">Transmembrane helix</keyword>
<evidence type="ECO:0000313" key="4">
    <source>
        <dbReference type="Proteomes" id="UP000070720"/>
    </source>
</evidence>
<dbReference type="AlphaFoldDB" id="A0A0E0RZ50"/>
<sequence>MELVSKIFRRRTTLIVVVFIICIIWLWATNSDHQFIANSSSLSSHHGAPKTSRLHYLIPSSIVNDAVCAGIVSALVNQYPIPTLIGYKGKNEFDSADHLAKLRVMNRYFDDLDAQDDDLVIIVDSFDVLAQLPAEVMIERYFDMSKKSEQRLADQRGLTVDQLHELGIRQTILYGAGKMCFVASPNEPMCPLMPPSNSPRYKFGVRTGNDDTRFLDSRYLNSGTIMGPVGDIRKFVRAVLDLVKADDEKVDPNDEDRVRIHHMDQWFTAQLYVRQEYHRALDMNGGEYPADLSNLTSLPRPRDGPEDNTEFHVFVDFDSSFTQTQCRNELEIQFLKYKNHDLTAAIDRDFLQQDSAFRPYNIQMPSNVYQAFGRAWDRLSAVPELQIALPQRQWIQRTYLATNIASESIYAFYHNTCDKRFYLERYKHFWFYPYITTLLEQARAHIQQGKPIHPGVIDGRSWVAAKAYPADGSSGVEKDTLGGVYTDLKEEPFIDLSELCKENITTILNSN</sequence>
<dbReference type="EnsemblFungi" id="CEF76525">
    <property type="protein sequence ID" value="CEF76525"/>
    <property type="gene ID" value="FGRRES_17075"/>
</dbReference>
<reference key="3">
    <citation type="submission" date="2014-02" db="EMBL/GenBank/DDBJ databases">
        <title>A revised Fusarium graminearum genomic reference sequence using whole shotgun re-sequencing.</title>
        <authorList>
            <person name="King R."/>
            <person name="Urban M."/>
            <person name="Hassani-Pak K."/>
            <person name="Hammond-Kosack K."/>
        </authorList>
    </citation>
    <scope>NUCLEOTIDE SEQUENCE</scope>
    <source>
        <strain>PH-1</strain>
    </source>
</reference>
<proteinExistence type="predicted"/>
<dbReference type="PANTHER" id="PTHR36587">
    <property type="entry name" value="EXPRESSION SITE-ASSOCIATED GENE 3 (ESAG3)-LIKE PROTEIN"/>
    <property type="match status" value="1"/>
</dbReference>
<dbReference type="InParanoid" id="A0A0E0RZ50"/>
<feature type="transmembrane region" description="Helical" evidence="1">
    <location>
        <begin position="12"/>
        <end position="28"/>
    </location>
</feature>
<evidence type="ECO:0000256" key="1">
    <source>
        <dbReference type="SAM" id="Phobius"/>
    </source>
</evidence>
<accession>A0A0E0RZ50</accession>
<dbReference type="PANTHER" id="PTHR36587:SF2">
    <property type="entry name" value="EXPRESSION SITE-ASSOCIATED GENE 3 (ESAG3)-LIKE PROTEIN"/>
    <property type="match status" value="1"/>
</dbReference>
<keyword evidence="1" id="KW-0472">Membrane</keyword>